<comment type="caution">
    <text evidence="1">The sequence shown here is derived from an EMBL/GenBank/DDBJ whole genome shotgun (WGS) entry which is preliminary data.</text>
</comment>
<accession>A0A364RGU2</accession>
<organism evidence="1 2">
    <name type="scientific">Pontibacter arcticus</name>
    <dbReference type="NCBI Taxonomy" id="2080288"/>
    <lineage>
        <taxon>Bacteria</taxon>
        <taxon>Pseudomonadati</taxon>
        <taxon>Bacteroidota</taxon>
        <taxon>Cytophagia</taxon>
        <taxon>Cytophagales</taxon>
        <taxon>Hymenobacteraceae</taxon>
        <taxon>Pontibacter</taxon>
    </lineage>
</organism>
<dbReference type="AlphaFoldDB" id="A0A364RGU2"/>
<evidence type="ECO:0008006" key="3">
    <source>
        <dbReference type="Google" id="ProtNLM"/>
    </source>
</evidence>
<sequence>MKLFLKILIPLALVLGLIFYLTSNSSTANGESVSQETETVAGSLQTIAALPSQVKESSGIITLAGKDAFLTHNDAGNQPYLYELNQSGSLTNTIKLDVTNKDWEDLTQDKDGNLYIADTGNNDNKRRDLTIYKVHPGKPTEIETIKLTYEDQTKFPPAKKERNFDCEAIFWHNGTIYLISKDRGRKQTAKVYTVPAKAGTHTAKLIGEAKTNSAVTGAAISPDAETIALVSEGKVHLFANVADPATFFSGKMEEISLQGAGQTEAVAFEDNNTMVITSEGGNLYKYKLN</sequence>
<gene>
    <name evidence="1" type="ORF">DP923_00310</name>
</gene>
<reference evidence="1 2" key="2">
    <citation type="submission" date="2018-07" db="EMBL/GenBank/DDBJ databases">
        <title>Pontibacter sp. 2b14 genomic sequence and assembly.</title>
        <authorList>
            <person name="Du Z.-J."/>
        </authorList>
    </citation>
    <scope>NUCLEOTIDE SEQUENCE [LARGE SCALE GENOMIC DNA]</scope>
    <source>
        <strain evidence="1 2">2b14</strain>
    </source>
</reference>
<dbReference type="SUPFAM" id="SSF50956">
    <property type="entry name" value="Thermostable phytase (3-phytase)"/>
    <property type="match status" value="1"/>
</dbReference>
<dbReference type="OrthoDB" id="9798438at2"/>
<proteinExistence type="predicted"/>
<protein>
    <recommendedName>
        <fullName evidence="3">SdiA-regulated</fullName>
    </recommendedName>
</protein>
<evidence type="ECO:0000313" key="2">
    <source>
        <dbReference type="Proteomes" id="UP000251692"/>
    </source>
</evidence>
<keyword evidence="2" id="KW-1185">Reference proteome</keyword>
<dbReference type="RefSeq" id="WP_112303581.1">
    <property type="nucleotide sequence ID" value="NZ_QMDV01000001.1"/>
</dbReference>
<name>A0A364RGU2_9BACT</name>
<evidence type="ECO:0000313" key="1">
    <source>
        <dbReference type="EMBL" id="RAU83560.1"/>
    </source>
</evidence>
<dbReference type="Proteomes" id="UP000251692">
    <property type="component" value="Unassembled WGS sequence"/>
</dbReference>
<dbReference type="EMBL" id="QMDV01000001">
    <property type="protein sequence ID" value="RAU83560.1"/>
    <property type="molecule type" value="Genomic_DNA"/>
</dbReference>
<reference evidence="1 2" key="1">
    <citation type="submission" date="2018-06" db="EMBL/GenBank/DDBJ databases">
        <authorList>
            <person name="Liu Z.-W."/>
        </authorList>
    </citation>
    <scope>NUCLEOTIDE SEQUENCE [LARGE SCALE GENOMIC DNA]</scope>
    <source>
        <strain evidence="1 2">2b14</strain>
    </source>
</reference>